<organism evidence="1 2">
    <name type="scientific">Dendrothele bispora (strain CBS 962.96)</name>
    <dbReference type="NCBI Taxonomy" id="1314807"/>
    <lineage>
        <taxon>Eukaryota</taxon>
        <taxon>Fungi</taxon>
        <taxon>Dikarya</taxon>
        <taxon>Basidiomycota</taxon>
        <taxon>Agaricomycotina</taxon>
        <taxon>Agaricomycetes</taxon>
        <taxon>Agaricomycetidae</taxon>
        <taxon>Agaricales</taxon>
        <taxon>Agaricales incertae sedis</taxon>
        <taxon>Dendrothele</taxon>
    </lineage>
</organism>
<sequence length="161" mass="18333">MIMDPLGWYWHEKCALLDLLKTGKKRFVCFTVPGHLIQPLNPTLLVTSSPKKADKRTFYLFQSDVLRALAEELLNRLVDLDDHRALKIPKIDRSTFFPYWTTTGEAALLCEQDGMGHGDIDGYISCPSCTEPTIYLDISKPQSILNHIGSHTKCNIHRTLF</sequence>
<dbReference type="OrthoDB" id="3042435at2759"/>
<name>A0A4S8KYD2_DENBC</name>
<keyword evidence="2" id="KW-1185">Reference proteome</keyword>
<protein>
    <submittedName>
        <fullName evidence="1">Uncharacterized protein</fullName>
    </submittedName>
</protein>
<evidence type="ECO:0000313" key="1">
    <source>
        <dbReference type="EMBL" id="THU81049.1"/>
    </source>
</evidence>
<accession>A0A4S8KYD2</accession>
<dbReference type="Proteomes" id="UP000297245">
    <property type="component" value="Unassembled WGS sequence"/>
</dbReference>
<proteinExistence type="predicted"/>
<dbReference type="AlphaFoldDB" id="A0A4S8KYD2"/>
<gene>
    <name evidence="1" type="ORF">K435DRAFT_809400</name>
</gene>
<evidence type="ECO:0000313" key="2">
    <source>
        <dbReference type="Proteomes" id="UP000297245"/>
    </source>
</evidence>
<dbReference type="EMBL" id="ML179846">
    <property type="protein sequence ID" value="THU81049.1"/>
    <property type="molecule type" value="Genomic_DNA"/>
</dbReference>
<reference evidence="1 2" key="1">
    <citation type="journal article" date="2019" name="Nat. Ecol. Evol.">
        <title>Megaphylogeny resolves global patterns of mushroom evolution.</title>
        <authorList>
            <person name="Varga T."/>
            <person name="Krizsan K."/>
            <person name="Foldi C."/>
            <person name="Dima B."/>
            <person name="Sanchez-Garcia M."/>
            <person name="Sanchez-Ramirez S."/>
            <person name="Szollosi G.J."/>
            <person name="Szarkandi J.G."/>
            <person name="Papp V."/>
            <person name="Albert L."/>
            <person name="Andreopoulos W."/>
            <person name="Angelini C."/>
            <person name="Antonin V."/>
            <person name="Barry K.W."/>
            <person name="Bougher N.L."/>
            <person name="Buchanan P."/>
            <person name="Buyck B."/>
            <person name="Bense V."/>
            <person name="Catcheside P."/>
            <person name="Chovatia M."/>
            <person name="Cooper J."/>
            <person name="Damon W."/>
            <person name="Desjardin D."/>
            <person name="Finy P."/>
            <person name="Geml J."/>
            <person name="Haridas S."/>
            <person name="Hughes K."/>
            <person name="Justo A."/>
            <person name="Karasinski D."/>
            <person name="Kautmanova I."/>
            <person name="Kiss B."/>
            <person name="Kocsube S."/>
            <person name="Kotiranta H."/>
            <person name="LaButti K.M."/>
            <person name="Lechner B.E."/>
            <person name="Liimatainen K."/>
            <person name="Lipzen A."/>
            <person name="Lukacs Z."/>
            <person name="Mihaltcheva S."/>
            <person name="Morgado L.N."/>
            <person name="Niskanen T."/>
            <person name="Noordeloos M.E."/>
            <person name="Ohm R.A."/>
            <person name="Ortiz-Santana B."/>
            <person name="Ovrebo C."/>
            <person name="Racz N."/>
            <person name="Riley R."/>
            <person name="Savchenko A."/>
            <person name="Shiryaev A."/>
            <person name="Soop K."/>
            <person name="Spirin V."/>
            <person name="Szebenyi C."/>
            <person name="Tomsovsky M."/>
            <person name="Tulloss R.E."/>
            <person name="Uehling J."/>
            <person name="Grigoriev I.V."/>
            <person name="Vagvolgyi C."/>
            <person name="Papp T."/>
            <person name="Martin F.M."/>
            <person name="Miettinen O."/>
            <person name="Hibbett D.S."/>
            <person name="Nagy L.G."/>
        </authorList>
    </citation>
    <scope>NUCLEOTIDE SEQUENCE [LARGE SCALE GENOMIC DNA]</scope>
    <source>
        <strain evidence="1 2">CBS 962.96</strain>
    </source>
</reference>